<feature type="transmembrane region" description="Helical" evidence="1">
    <location>
        <begin position="86"/>
        <end position="109"/>
    </location>
</feature>
<keyword evidence="1" id="KW-0812">Transmembrane</keyword>
<feature type="transmembrane region" description="Helical" evidence="1">
    <location>
        <begin position="16"/>
        <end position="34"/>
    </location>
</feature>
<gene>
    <name evidence="2" type="ORF">SSLFYP27_01555</name>
</gene>
<sequence length="202" mass="22852">MLNIQDPNYFKRTIKIFVVAMTLILIAFVLSLIFSPSIETFKSISSGLPSNLEDAQGLNKVWEYILNNGGRVPLQMFIFSLIPIPFLYCLNIISTSIVTGIMFGFAIHIDFNKGIIMIGSAIPHAIIEIFAMCIVISGLYKLNQAIVRKISNLFRSNKKQNFSFKLALSNLLKVYLLVALPLYILAAFLETYFTDFIYNLFT</sequence>
<feature type="transmembrane region" description="Helical" evidence="1">
    <location>
        <begin position="115"/>
        <end position="140"/>
    </location>
</feature>
<dbReference type="Pfam" id="PF01944">
    <property type="entry name" value="SpoIIM"/>
    <property type="match status" value="1"/>
</dbReference>
<evidence type="ECO:0000313" key="2">
    <source>
        <dbReference type="EMBL" id="VYU15607.1"/>
    </source>
</evidence>
<keyword evidence="1" id="KW-0472">Membrane</keyword>
<dbReference type="RefSeq" id="WP_156666758.1">
    <property type="nucleotide sequence ID" value="NZ_CACRUO010000033.1"/>
</dbReference>
<dbReference type="EMBL" id="CACRUO010000033">
    <property type="protein sequence ID" value="VYU15607.1"/>
    <property type="molecule type" value="Genomic_DNA"/>
</dbReference>
<accession>A0A6N3CP62</accession>
<proteinExistence type="predicted"/>
<reference evidence="2" key="1">
    <citation type="submission" date="2019-11" db="EMBL/GenBank/DDBJ databases">
        <authorList>
            <person name="Feng L."/>
        </authorList>
    </citation>
    <scope>NUCLEOTIDE SEQUENCE</scope>
    <source>
        <strain evidence="2">SsimulansLFYP27</strain>
    </source>
</reference>
<dbReference type="InterPro" id="IPR002798">
    <property type="entry name" value="SpoIIM-like"/>
</dbReference>
<evidence type="ECO:0008006" key="3">
    <source>
        <dbReference type="Google" id="ProtNLM"/>
    </source>
</evidence>
<keyword evidence="1" id="KW-1133">Transmembrane helix</keyword>
<organism evidence="2">
    <name type="scientific">Staphylococcus simulans</name>
    <dbReference type="NCBI Taxonomy" id="1286"/>
    <lineage>
        <taxon>Bacteria</taxon>
        <taxon>Bacillati</taxon>
        <taxon>Bacillota</taxon>
        <taxon>Bacilli</taxon>
        <taxon>Bacillales</taxon>
        <taxon>Staphylococcaceae</taxon>
        <taxon>Staphylococcus</taxon>
    </lineage>
</organism>
<protein>
    <recommendedName>
        <fullName evidence="3">Stage II sporulation protein M</fullName>
    </recommendedName>
</protein>
<dbReference type="AlphaFoldDB" id="A0A6N3CP62"/>
<feature type="transmembrane region" description="Helical" evidence="1">
    <location>
        <begin position="174"/>
        <end position="193"/>
    </location>
</feature>
<name>A0A6N3CP62_STASI</name>
<evidence type="ECO:0000256" key="1">
    <source>
        <dbReference type="SAM" id="Phobius"/>
    </source>
</evidence>